<dbReference type="GO" id="GO:0016747">
    <property type="term" value="F:acyltransferase activity, transferring groups other than amino-acyl groups"/>
    <property type="evidence" value="ECO:0007669"/>
    <property type="project" value="InterPro"/>
</dbReference>
<dbReference type="RefSeq" id="WP_042749077.1">
    <property type="nucleotide sequence ID" value="NZ_AZSI01000223.1"/>
</dbReference>
<dbReference type="InterPro" id="IPR016181">
    <property type="entry name" value="Acyl_CoA_acyltransferase"/>
</dbReference>
<accession>A0A084A744</accession>
<comment type="caution">
    <text evidence="2">The sequence shown here is derived from an EMBL/GenBank/DDBJ whole genome shotgun (WGS) entry which is preliminary data.</text>
</comment>
<dbReference type="Proteomes" id="UP000028401">
    <property type="component" value="Unassembled WGS sequence"/>
</dbReference>
<dbReference type="InterPro" id="IPR000182">
    <property type="entry name" value="GNAT_dom"/>
</dbReference>
<evidence type="ECO:0000313" key="3">
    <source>
        <dbReference type="Proteomes" id="UP000028401"/>
    </source>
</evidence>
<dbReference type="PROSITE" id="PS51186">
    <property type="entry name" value="GNAT"/>
    <property type="match status" value="1"/>
</dbReference>
<protein>
    <recommendedName>
        <fullName evidence="1">N-acetyltransferase domain-containing protein</fullName>
    </recommendedName>
</protein>
<dbReference type="CDD" id="cd04301">
    <property type="entry name" value="NAT_SF"/>
    <property type="match status" value="1"/>
</dbReference>
<organism evidence="2 3">
    <name type="scientific">Lactococcus cremoris subsp. cremoris GE214</name>
    <dbReference type="NCBI Taxonomy" id="1415168"/>
    <lineage>
        <taxon>Bacteria</taxon>
        <taxon>Bacillati</taxon>
        <taxon>Bacillota</taxon>
        <taxon>Bacilli</taxon>
        <taxon>Lactobacillales</taxon>
        <taxon>Streptococcaceae</taxon>
        <taxon>Lactococcus</taxon>
        <taxon>Lactococcus cremoris subsp. cremoris</taxon>
    </lineage>
</organism>
<feature type="domain" description="N-acetyltransferase" evidence="1">
    <location>
        <begin position="3"/>
        <end position="150"/>
    </location>
</feature>
<evidence type="ECO:0000313" key="2">
    <source>
        <dbReference type="EMBL" id="KEY61123.1"/>
    </source>
</evidence>
<reference evidence="2 3" key="1">
    <citation type="submission" date="2014-06" db="EMBL/GenBank/DDBJ databases">
        <title>Draft genome sequence of the putrescine producing strain Lactococcus lactis subsp cremoris GE214.</title>
        <authorList>
            <person name="Ladero V."/>
            <person name="Linares D.M."/>
            <person name="del Rio B."/>
            <person name="Mayo B."/>
            <person name="Martin M.C."/>
            <person name="Fernandez M."/>
            <person name="Alvarez M.A."/>
        </authorList>
    </citation>
    <scope>NUCLEOTIDE SEQUENCE [LARGE SCALE GENOMIC DNA]</scope>
    <source>
        <strain evidence="2 3">GE214</strain>
    </source>
</reference>
<proteinExistence type="predicted"/>
<dbReference type="AlphaFoldDB" id="A0A084A744"/>
<dbReference type="Gene3D" id="3.40.630.30">
    <property type="match status" value="1"/>
</dbReference>
<dbReference type="Pfam" id="PF13508">
    <property type="entry name" value="Acetyltransf_7"/>
    <property type="match status" value="1"/>
</dbReference>
<name>A0A084A744_LACLC</name>
<dbReference type="PATRIC" id="fig|1415168.3.peg.2792"/>
<dbReference type="EMBL" id="AZSI01000223">
    <property type="protein sequence ID" value="KEY61123.1"/>
    <property type="molecule type" value="Genomic_DNA"/>
</dbReference>
<sequence length="181" mass="21353">MNLEIKNVSKTLPEYHQVIDLVKNSFPKEEQYPIWLLKLWALKKNVYFWAYYQNDEFCGISYLVSHEEMIFVLYLAVNNQVQSKGYGSAILETLKEKFQDKNITLNIERLDPEADNYEQRVKRLKFYQKNGFYDTDYTITDRGETFLTLTTSQSFSVEAFKKVLRELTLGLDLLKIGKSES</sequence>
<evidence type="ECO:0000259" key="1">
    <source>
        <dbReference type="PROSITE" id="PS51186"/>
    </source>
</evidence>
<gene>
    <name evidence="2" type="ORF">U725_02736</name>
</gene>
<dbReference type="SUPFAM" id="SSF55729">
    <property type="entry name" value="Acyl-CoA N-acyltransferases (Nat)"/>
    <property type="match status" value="1"/>
</dbReference>